<feature type="compositionally biased region" description="Basic and acidic residues" evidence="1">
    <location>
        <begin position="291"/>
        <end position="301"/>
    </location>
</feature>
<keyword evidence="3" id="KW-0540">Nuclease</keyword>
<name>A0A496PH59_9MICC</name>
<gene>
    <name evidence="3" type="ORF">DWQ67_11980</name>
</gene>
<feature type="region of interest" description="Disordered" evidence="1">
    <location>
        <begin position="646"/>
        <end position="677"/>
    </location>
</feature>
<keyword evidence="3" id="KW-0255">Endonuclease</keyword>
<keyword evidence="4" id="KW-1185">Reference proteome</keyword>
<feature type="region of interest" description="Disordered" evidence="1">
    <location>
        <begin position="445"/>
        <end position="507"/>
    </location>
</feature>
<proteinExistence type="predicted"/>
<dbReference type="EMBL" id="QQXL01000007">
    <property type="protein sequence ID" value="RKW69800.1"/>
    <property type="molecule type" value="Genomic_DNA"/>
</dbReference>
<evidence type="ECO:0000313" key="3">
    <source>
        <dbReference type="EMBL" id="RKW69800.1"/>
    </source>
</evidence>
<reference evidence="3 4" key="1">
    <citation type="submission" date="2018-07" db="EMBL/GenBank/DDBJ databases">
        <title>Arthrobacter sp. nov., isolated from raw cow's milk with high bacterial count.</title>
        <authorList>
            <person name="Hahne J."/>
            <person name="Isele D."/>
            <person name="Lipski A."/>
        </authorList>
    </citation>
    <scope>NUCLEOTIDE SEQUENCE [LARGE SCALE GENOMIC DNA]</scope>
    <source>
        <strain evidence="3 4">JZ R-183</strain>
    </source>
</reference>
<feature type="domain" description="HNH nuclease" evidence="2">
    <location>
        <begin position="572"/>
        <end position="624"/>
    </location>
</feature>
<dbReference type="Pfam" id="PF02720">
    <property type="entry name" value="DUF222"/>
    <property type="match status" value="1"/>
</dbReference>
<evidence type="ECO:0000256" key="1">
    <source>
        <dbReference type="SAM" id="MobiDB-lite"/>
    </source>
</evidence>
<comment type="caution">
    <text evidence="3">The sequence shown here is derived from an EMBL/GenBank/DDBJ whole genome shotgun (WGS) entry which is preliminary data.</text>
</comment>
<dbReference type="RefSeq" id="WP_121485846.1">
    <property type="nucleotide sequence ID" value="NZ_QQXL01000007.1"/>
</dbReference>
<protein>
    <submittedName>
        <fullName evidence="3">HNH endonuclease</fullName>
    </submittedName>
</protein>
<dbReference type="AlphaFoldDB" id="A0A496PH59"/>
<feature type="compositionally biased region" description="Pro residues" evidence="1">
    <location>
        <begin position="486"/>
        <end position="499"/>
    </location>
</feature>
<feature type="region of interest" description="Disordered" evidence="1">
    <location>
        <begin position="290"/>
        <end position="344"/>
    </location>
</feature>
<feature type="compositionally biased region" description="Gly residues" evidence="1">
    <location>
        <begin position="322"/>
        <end position="333"/>
    </location>
</feature>
<dbReference type="CDD" id="cd00085">
    <property type="entry name" value="HNHc"/>
    <property type="match status" value="1"/>
</dbReference>
<organism evidence="3 4">
    <name type="scientific">Galactobacter caseinivorans</name>
    <dbReference type="NCBI Taxonomy" id="2676123"/>
    <lineage>
        <taxon>Bacteria</taxon>
        <taxon>Bacillati</taxon>
        <taxon>Actinomycetota</taxon>
        <taxon>Actinomycetes</taxon>
        <taxon>Micrococcales</taxon>
        <taxon>Micrococcaceae</taxon>
        <taxon>Galactobacter</taxon>
    </lineage>
</organism>
<accession>A0A496PH59</accession>
<dbReference type="SMART" id="SM00507">
    <property type="entry name" value="HNHc"/>
    <property type="match status" value="1"/>
</dbReference>
<evidence type="ECO:0000259" key="2">
    <source>
        <dbReference type="SMART" id="SM00507"/>
    </source>
</evidence>
<sequence>MDQSYEGSGSGAAAGALAGVVGVLRGTVLPDSARWVEEASDAEVVAVLGELAQLSVVMDALRVRAAAAVVSRSEGLNGGVGRAGPDSLAHRVGARGSKALLMQLFGVPAPTAQGWISVAGAVTPRNGFSAGVLAPLRPGIARGLEAGEVSAEQALTIHRELPQEVPDTSDNPEAVAGMLEFAEAALVAQASGGRVLPVEGEPGFGCEAGVEFAADPWGGRRLESAALAQVARAWANAIDPDGVEPDYEKQVKARSFKISMARGGGWRMTGFAPELEGAAIRAVLDAYTSPRRKEPAPDHTPDPMPGSSPDNVGRSEPTGQGELLGMGETGEMGAGPDVEAGEDSRTMDQRAFDALASLFAAHASSGNAPTNHGAAPTLLVTATLPALHAFLHAATAQQPTAQPSAATPRPVLTAAPVATADRGAGQRAGADGPAVGVDVFADLRSAGQGWGGPPDRMEPPNPFEGMRAPFGAPPPEQSPVQAVASSPPPPTQLPQPPPRASSAPARGLGTMTGIDPQTLVDERFARVARSDVAVPVSQVMSMLCSADVQFMLTDEAGLPLKLGRTRRHFSVHQRRALMVRDRHCKAPGCGAPPGWCEAHHVIPWNEGGPTDVDHAVLLCNFHHHEVHLGRLVVEAATEPAAIRPANPGAPGAGAAPGGAARRPWTVVSSWTTRQRRR</sequence>
<dbReference type="GO" id="GO:0004519">
    <property type="term" value="F:endonuclease activity"/>
    <property type="evidence" value="ECO:0007669"/>
    <property type="project" value="UniProtKB-KW"/>
</dbReference>
<dbReference type="InterPro" id="IPR003615">
    <property type="entry name" value="HNH_nuc"/>
</dbReference>
<keyword evidence="3" id="KW-0378">Hydrolase</keyword>
<feature type="compositionally biased region" description="Polar residues" evidence="1">
    <location>
        <begin position="666"/>
        <end position="677"/>
    </location>
</feature>
<dbReference type="Proteomes" id="UP000273119">
    <property type="component" value="Unassembled WGS sequence"/>
</dbReference>
<dbReference type="InterPro" id="IPR003870">
    <property type="entry name" value="DUF222"/>
</dbReference>
<dbReference type="Gene3D" id="1.10.30.50">
    <property type="match status" value="1"/>
</dbReference>
<evidence type="ECO:0000313" key="4">
    <source>
        <dbReference type="Proteomes" id="UP000273119"/>
    </source>
</evidence>